<dbReference type="EMBL" id="SRLO01000133">
    <property type="protein sequence ID" value="TNN72777.1"/>
    <property type="molecule type" value="Genomic_DNA"/>
</dbReference>
<keyword evidence="2" id="KW-1185">Reference proteome</keyword>
<dbReference type="Proteomes" id="UP000314294">
    <property type="component" value="Unassembled WGS sequence"/>
</dbReference>
<sequence>MAPTAARSRPKTEDKAAAPLIPFTGLTFASQHSYGHSLVSLHVDRCGGCYRYLGSVFHYFHCALIYYRAHALVPRHLHTWLAAGRESSKDPVRHARLTANDGALSVPCKHAVFIPLVSQFILAGWKMKSAVASNAPLLCSHPPTVDS</sequence>
<evidence type="ECO:0000313" key="1">
    <source>
        <dbReference type="EMBL" id="TNN72777.1"/>
    </source>
</evidence>
<dbReference type="AlphaFoldDB" id="A0A4Z2I464"/>
<proteinExistence type="predicted"/>
<protein>
    <submittedName>
        <fullName evidence="1">Uncharacterized protein</fullName>
    </submittedName>
</protein>
<reference evidence="1 2" key="1">
    <citation type="submission" date="2019-03" db="EMBL/GenBank/DDBJ databases">
        <title>First draft genome of Liparis tanakae, snailfish: a comprehensive survey of snailfish specific genes.</title>
        <authorList>
            <person name="Kim W."/>
            <person name="Song I."/>
            <person name="Jeong J.-H."/>
            <person name="Kim D."/>
            <person name="Kim S."/>
            <person name="Ryu S."/>
            <person name="Song J.Y."/>
            <person name="Lee S.K."/>
        </authorList>
    </citation>
    <scope>NUCLEOTIDE SEQUENCE [LARGE SCALE GENOMIC DNA]</scope>
    <source>
        <tissue evidence="1">Muscle</tissue>
    </source>
</reference>
<evidence type="ECO:0000313" key="2">
    <source>
        <dbReference type="Proteomes" id="UP000314294"/>
    </source>
</evidence>
<name>A0A4Z2I464_9TELE</name>
<comment type="caution">
    <text evidence="1">The sequence shown here is derived from an EMBL/GenBank/DDBJ whole genome shotgun (WGS) entry which is preliminary data.</text>
</comment>
<accession>A0A4Z2I464</accession>
<gene>
    <name evidence="1" type="ORF">EYF80_017061</name>
</gene>
<organism evidence="1 2">
    <name type="scientific">Liparis tanakae</name>
    <name type="common">Tanaka's snailfish</name>
    <dbReference type="NCBI Taxonomy" id="230148"/>
    <lineage>
        <taxon>Eukaryota</taxon>
        <taxon>Metazoa</taxon>
        <taxon>Chordata</taxon>
        <taxon>Craniata</taxon>
        <taxon>Vertebrata</taxon>
        <taxon>Euteleostomi</taxon>
        <taxon>Actinopterygii</taxon>
        <taxon>Neopterygii</taxon>
        <taxon>Teleostei</taxon>
        <taxon>Neoteleostei</taxon>
        <taxon>Acanthomorphata</taxon>
        <taxon>Eupercaria</taxon>
        <taxon>Perciformes</taxon>
        <taxon>Cottioidei</taxon>
        <taxon>Cottales</taxon>
        <taxon>Liparidae</taxon>
        <taxon>Liparis</taxon>
    </lineage>
</organism>